<dbReference type="CDD" id="cd01061">
    <property type="entry name" value="RNase_T2_euk"/>
    <property type="match status" value="1"/>
</dbReference>
<dbReference type="InterPro" id="IPR036430">
    <property type="entry name" value="RNase_T2-like_sf"/>
</dbReference>
<dbReference type="InterPro" id="IPR033697">
    <property type="entry name" value="Ribonuclease_T2_eukaryotic"/>
</dbReference>
<dbReference type="PANTHER" id="PTHR11240">
    <property type="entry name" value="RIBONUCLEASE T2"/>
    <property type="match status" value="1"/>
</dbReference>
<reference evidence="5" key="2">
    <citation type="submission" date="2021-12" db="EMBL/GenBank/DDBJ databases">
        <title>Resequencing data analysis of finger millet.</title>
        <authorList>
            <person name="Hatakeyama M."/>
            <person name="Aluri S."/>
            <person name="Balachadran M.T."/>
            <person name="Sivarajan S.R."/>
            <person name="Poveda L."/>
            <person name="Shimizu-Inatsugi R."/>
            <person name="Schlapbach R."/>
            <person name="Sreeman S.M."/>
            <person name="Shimizu K.K."/>
        </authorList>
    </citation>
    <scope>NUCLEOTIDE SEQUENCE</scope>
</reference>
<feature type="region of interest" description="Disordered" evidence="4">
    <location>
        <begin position="305"/>
        <end position="370"/>
    </location>
</feature>
<feature type="region of interest" description="Disordered" evidence="4">
    <location>
        <begin position="251"/>
        <end position="272"/>
    </location>
</feature>
<evidence type="ECO:0000256" key="4">
    <source>
        <dbReference type="SAM" id="MobiDB-lite"/>
    </source>
</evidence>
<dbReference type="Pfam" id="PF00445">
    <property type="entry name" value="Ribonuclease_T2"/>
    <property type="match status" value="1"/>
</dbReference>
<dbReference type="GO" id="GO:0003723">
    <property type="term" value="F:RNA binding"/>
    <property type="evidence" value="ECO:0007669"/>
    <property type="project" value="InterPro"/>
</dbReference>
<evidence type="ECO:0000256" key="2">
    <source>
        <dbReference type="ARBA" id="ARBA00023157"/>
    </source>
</evidence>
<dbReference type="EMBL" id="BQKI01000085">
    <property type="protein sequence ID" value="GJN34485.1"/>
    <property type="molecule type" value="Genomic_DNA"/>
</dbReference>
<feature type="compositionally biased region" description="Low complexity" evidence="4">
    <location>
        <begin position="251"/>
        <end position="260"/>
    </location>
</feature>
<comment type="similarity">
    <text evidence="1 3">Belongs to the RNase T2 family.</text>
</comment>
<feature type="compositionally biased region" description="Polar residues" evidence="4">
    <location>
        <begin position="83"/>
        <end position="94"/>
    </location>
</feature>
<dbReference type="PANTHER" id="PTHR11240:SF57">
    <property type="entry name" value="OS09G0538000 PROTEIN"/>
    <property type="match status" value="1"/>
</dbReference>
<dbReference type="GO" id="GO:0033897">
    <property type="term" value="F:ribonuclease T2 activity"/>
    <property type="evidence" value="ECO:0007669"/>
    <property type="project" value="InterPro"/>
</dbReference>
<feature type="compositionally biased region" description="Basic and acidic residues" evidence="4">
    <location>
        <begin position="104"/>
        <end position="118"/>
    </location>
</feature>
<feature type="compositionally biased region" description="Basic and acidic residues" evidence="4">
    <location>
        <begin position="310"/>
        <end position="319"/>
    </location>
</feature>
<dbReference type="GO" id="GO:0006401">
    <property type="term" value="P:RNA catabolic process"/>
    <property type="evidence" value="ECO:0007669"/>
    <property type="project" value="TreeGrafter"/>
</dbReference>
<keyword evidence="6" id="KW-1185">Reference proteome</keyword>
<protein>
    <submittedName>
        <fullName evidence="5">Uncharacterized protein</fullName>
    </submittedName>
</protein>
<feature type="compositionally biased region" description="Basic and acidic residues" evidence="4">
    <location>
        <begin position="42"/>
        <end position="54"/>
    </location>
</feature>
<evidence type="ECO:0000256" key="3">
    <source>
        <dbReference type="RuleBase" id="RU004328"/>
    </source>
</evidence>
<evidence type="ECO:0000313" key="5">
    <source>
        <dbReference type="EMBL" id="GJN34485.1"/>
    </source>
</evidence>
<keyword evidence="2" id="KW-1015">Disulfide bond</keyword>
<name>A0AAV5FJK4_ELECO</name>
<evidence type="ECO:0000313" key="6">
    <source>
        <dbReference type="Proteomes" id="UP001054889"/>
    </source>
</evidence>
<feature type="region of interest" description="Disordered" evidence="4">
    <location>
        <begin position="41"/>
        <end position="65"/>
    </location>
</feature>
<dbReference type="Proteomes" id="UP001054889">
    <property type="component" value="Unassembled WGS sequence"/>
</dbReference>
<organism evidence="5 6">
    <name type="scientific">Eleusine coracana subsp. coracana</name>
    <dbReference type="NCBI Taxonomy" id="191504"/>
    <lineage>
        <taxon>Eukaryota</taxon>
        <taxon>Viridiplantae</taxon>
        <taxon>Streptophyta</taxon>
        <taxon>Embryophyta</taxon>
        <taxon>Tracheophyta</taxon>
        <taxon>Spermatophyta</taxon>
        <taxon>Magnoliopsida</taxon>
        <taxon>Liliopsida</taxon>
        <taxon>Poales</taxon>
        <taxon>Poaceae</taxon>
        <taxon>PACMAD clade</taxon>
        <taxon>Chloridoideae</taxon>
        <taxon>Cynodonteae</taxon>
        <taxon>Eleusininae</taxon>
        <taxon>Eleusine</taxon>
    </lineage>
</organism>
<gene>
    <name evidence="5" type="primary">gb23149</name>
    <name evidence="5" type="ORF">PR202_gb23149</name>
</gene>
<dbReference type="AlphaFoldDB" id="A0AAV5FJK4"/>
<comment type="caution">
    <text evidence="5">The sequence shown here is derived from an EMBL/GenBank/DDBJ whole genome shotgun (WGS) entry which is preliminary data.</text>
</comment>
<proteinExistence type="inferred from homology"/>
<reference evidence="5" key="1">
    <citation type="journal article" date="2018" name="DNA Res.">
        <title>Multiple hybrid de novo genome assembly of finger millet, an orphan allotetraploid crop.</title>
        <authorList>
            <person name="Hatakeyama M."/>
            <person name="Aluri S."/>
            <person name="Balachadran M.T."/>
            <person name="Sivarajan S.R."/>
            <person name="Patrignani A."/>
            <person name="Gruter S."/>
            <person name="Poveda L."/>
            <person name="Shimizu-Inatsugi R."/>
            <person name="Baeten J."/>
            <person name="Francoijs K.J."/>
            <person name="Nataraja K.N."/>
            <person name="Reddy Y.A.N."/>
            <person name="Phadnis S."/>
            <person name="Ravikumar R.L."/>
            <person name="Schlapbach R."/>
            <person name="Sreeman S.M."/>
            <person name="Shimizu K.K."/>
        </authorList>
    </citation>
    <scope>NUCLEOTIDE SEQUENCE</scope>
</reference>
<dbReference type="InterPro" id="IPR001568">
    <property type="entry name" value="RNase_T2-like"/>
</dbReference>
<evidence type="ECO:0000256" key="1">
    <source>
        <dbReference type="ARBA" id="ARBA00007469"/>
    </source>
</evidence>
<dbReference type="SUPFAM" id="SSF55895">
    <property type="entry name" value="Ribonuclease Rh-like"/>
    <property type="match status" value="1"/>
</dbReference>
<dbReference type="GO" id="GO:0005576">
    <property type="term" value="C:extracellular region"/>
    <property type="evidence" value="ECO:0007669"/>
    <property type="project" value="TreeGrafter"/>
</dbReference>
<accession>A0AAV5FJK4</accession>
<feature type="region of interest" description="Disordered" evidence="4">
    <location>
        <begin position="79"/>
        <end position="133"/>
    </location>
</feature>
<dbReference type="Gene3D" id="3.90.730.10">
    <property type="entry name" value="Ribonuclease T2-like"/>
    <property type="match status" value="1"/>
</dbReference>
<sequence>MNHLHKSHMMNKIKGEIKIMVTIMIKVTTKIKLKMIASNDPTVREESSEEEHQASPDNSSSSHDDLVPLAKRRKAMIKRRIGQGSSSGAQTVSVGQGDALPPRRALDKGKKPVKETHPKPRPKPCKSKSTSNEPLNIVRDLRVHAPAYPPHHDFKDYKKDAEALHTARRQNQYLVTDKEANAEADGARDRLSCEPVLKDSELRFIYEDLQPKYLGTTHGMHNFYFTLNRLLWVTIAPKAGELADERAARAAAAAPHASASTPPPEASRRRPSSPIAAMLKSILNACCFNAKENWENKKRIKKQVRRYKKDQRAQGHEVSPDGSECEPDGEPPVFEDPLAGYDWDDLAPPPAPAQDAQEGEDEGHKEEVASTAAADDDYGIYYQIGFMWPGAYCAQTSRGCCMPASDVVPAADFYISSFAVYNATTNDPKTSCSKDPFDLNEIINIQGLNKYWSNIKCPSNNGQNSWKNAWKTSGVCSGFDERDYFEAALSLRSRFNPLARLANNGIKPDFSLYSVKGIKTVIKKEIGVTPVIQCSKGPFNKFQLYQIFICVSAGDETFIDCPEPPKYTCSSEILFHPFKKWMLKKPTSADPFELPGIAIDH</sequence>